<sequence>MAGCRGSLCCCCRWCCCCGERETRTPEELTILGETQEEEDEILPRKDYESLDYDRCINDPYLEVLETVDSKKSRRYEAVKWMVVFAIGVCTGLVGLFVDFFVRLFTQLKFGVVQTCILCVGLGVPGCQQFLGLLSRLEMGLTVDVIREELFISHFQQRTQKEHFDKIDTHTCGLVRHEPPGRLLSPIYKFSVGPMKVPIEFFMELENDLPKSVRKSKVPKVVGILLKPEGH</sequence>
<keyword evidence="4" id="KW-0472">Membrane</keyword>
<evidence type="ECO:0000256" key="1">
    <source>
        <dbReference type="ARBA" id="ARBA00022449"/>
    </source>
</evidence>
<keyword evidence="2" id="KW-0677">Repeat</keyword>
<feature type="transmembrane region" description="Helical" evidence="4">
    <location>
        <begin position="81"/>
        <end position="105"/>
    </location>
</feature>
<keyword evidence="4" id="KW-1133">Transmembrane helix</keyword>
<evidence type="ECO:0000256" key="4">
    <source>
        <dbReference type="SAM" id="Phobius"/>
    </source>
</evidence>
<gene>
    <name evidence="5" type="ORF">HJG60_002897</name>
</gene>
<dbReference type="PANTHER" id="PTHR11689:SF158">
    <property type="entry name" value="H(+)_CL(-) EXCHANGE TRANSPORTER 6"/>
    <property type="match status" value="1"/>
</dbReference>
<reference evidence="5 6" key="1">
    <citation type="journal article" date="2020" name="Nature">
        <title>Six reference-quality genomes reveal evolution of bat adaptations.</title>
        <authorList>
            <person name="Jebb D."/>
            <person name="Huang Z."/>
            <person name="Pippel M."/>
            <person name="Hughes G.M."/>
            <person name="Lavrichenko K."/>
            <person name="Devanna P."/>
            <person name="Winkler S."/>
            <person name="Jermiin L.S."/>
            <person name="Skirmuntt E.C."/>
            <person name="Katzourakis A."/>
            <person name="Burkitt-Gray L."/>
            <person name="Ray D.A."/>
            <person name="Sullivan K.A.M."/>
            <person name="Roscito J.G."/>
            <person name="Kirilenko B.M."/>
            <person name="Davalos L.M."/>
            <person name="Corthals A.P."/>
            <person name="Power M.L."/>
            <person name="Jones G."/>
            <person name="Ransome R.D."/>
            <person name="Dechmann D.K.N."/>
            <person name="Locatelli A.G."/>
            <person name="Puechmaille S.J."/>
            <person name="Fedrigo O."/>
            <person name="Jarvis E.D."/>
            <person name="Hiller M."/>
            <person name="Vernes S.C."/>
            <person name="Myers E.W."/>
            <person name="Teeling E.C."/>
        </authorList>
    </citation>
    <scope>NUCLEOTIDE SEQUENCE [LARGE SCALE GENOMIC DNA]</scope>
    <source>
        <strain evidence="5">Bat1K_MPI-CBG_1</strain>
    </source>
</reference>
<evidence type="ECO:0000313" key="5">
    <source>
        <dbReference type="EMBL" id="KAF6108006.1"/>
    </source>
</evidence>
<dbReference type="Proteomes" id="UP000664940">
    <property type="component" value="Unassembled WGS sequence"/>
</dbReference>
<evidence type="ECO:0000256" key="2">
    <source>
        <dbReference type="ARBA" id="ARBA00022737"/>
    </source>
</evidence>
<proteinExistence type="predicted"/>
<organism evidence="5 6">
    <name type="scientific">Phyllostomus discolor</name>
    <name type="common">pale spear-nosed bat</name>
    <dbReference type="NCBI Taxonomy" id="89673"/>
    <lineage>
        <taxon>Eukaryota</taxon>
        <taxon>Metazoa</taxon>
        <taxon>Chordata</taxon>
        <taxon>Craniata</taxon>
        <taxon>Vertebrata</taxon>
        <taxon>Euteleostomi</taxon>
        <taxon>Mammalia</taxon>
        <taxon>Eutheria</taxon>
        <taxon>Laurasiatheria</taxon>
        <taxon>Chiroptera</taxon>
        <taxon>Yangochiroptera</taxon>
        <taxon>Phyllostomidae</taxon>
        <taxon>Phyllostominae</taxon>
        <taxon>Phyllostomus</taxon>
    </lineage>
</organism>
<dbReference type="GO" id="GO:0005247">
    <property type="term" value="F:voltage-gated chloride channel activity"/>
    <property type="evidence" value="ECO:0007669"/>
    <property type="project" value="InterPro"/>
</dbReference>
<keyword evidence="1" id="KW-0813">Transport</keyword>
<keyword evidence="3" id="KW-0129">CBS domain</keyword>
<dbReference type="GO" id="GO:0005765">
    <property type="term" value="C:lysosomal membrane"/>
    <property type="evidence" value="ECO:0007669"/>
    <property type="project" value="TreeGrafter"/>
</dbReference>
<dbReference type="InterPro" id="IPR002248">
    <property type="entry name" value="Cl_channel-6"/>
</dbReference>
<accession>A0A834E8T1</accession>
<keyword evidence="4" id="KW-0812">Transmembrane</keyword>
<protein>
    <submittedName>
        <fullName evidence="5">Chloride voltage-gated channel 6</fullName>
    </submittedName>
</protein>
<evidence type="ECO:0000256" key="3">
    <source>
        <dbReference type="ARBA" id="ARBA00023122"/>
    </source>
</evidence>
<keyword evidence="1" id="KW-0050">Antiport</keyword>
<dbReference type="GO" id="GO:0015297">
    <property type="term" value="F:antiporter activity"/>
    <property type="evidence" value="ECO:0007669"/>
    <property type="project" value="UniProtKB-KW"/>
</dbReference>
<name>A0A834E8T1_9CHIR</name>
<dbReference type="PRINTS" id="PR01117">
    <property type="entry name" value="CLCHANNEL6"/>
</dbReference>
<dbReference type="EMBL" id="JABVXQ010000005">
    <property type="protein sequence ID" value="KAF6108006.1"/>
    <property type="molecule type" value="Genomic_DNA"/>
</dbReference>
<comment type="caution">
    <text evidence="5">The sequence shown here is derived from an EMBL/GenBank/DDBJ whole genome shotgun (WGS) entry which is preliminary data.</text>
</comment>
<evidence type="ECO:0000313" key="6">
    <source>
        <dbReference type="Proteomes" id="UP000664940"/>
    </source>
</evidence>
<dbReference type="AlphaFoldDB" id="A0A834E8T1"/>
<dbReference type="InterPro" id="IPR051280">
    <property type="entry name" value="Cl-channel/antiporter"/>
</dbReference>
<dbReference type="PANTHER" id="PTHR11689">
    <property type="entry name" value="CHLORIDE CHANNEL PROTEIN CLC FAMILY MEMBER"/>
    <property type="match status" value="1"/>
</dbReference>